<reference evidence="5" key="1">
    <citation type="submission" date="2020-06" db="EMBL/GenBank/DDBJ databases">
        <authorList>
            <person name="Li T."/>
            <person name="Hu X."/>
            <person name="Zhang T."/>
            <person name="Song X."/>
            <person name="Zhang H."/>
            <person name="Dai N."/>
            <person name="Sheng W."/>
            <person name="Hou X."/>
            <person name="Wei L."/>
        </authorList>
    </citation>
    <scope>NUCLEOTIDE SEQUENCE</scope>
    <source>
        <strain evidence="5">K16</strain>
        <tissue evidence="5">Leaf</tissue>
    </source>
</reference>
<dbReference type="FunFam" id="2.70.50.30:FF:000002">
    <property type="entry name" value="Rho GDP-dissociation inhibitor 1"/>
    <property type="match status" value="1"/>
</dbReference>
<dbReference type="AlphaFoldDB" id="A0AAE1W508"/>
<dbReference type="InterPro" id="IPR006502">
    <property type="entry name" value="PDDEXK-like"/>
</dbReference>
<evidence type="ECO:0000313" key="6">
    <source>
        <dbReference type="Proteomes" id="UP001289374"/>
    </source>
</evidence>
<keyword evidence="6" id="KW-1185">Reference proteome</keyword>
<comment type="similarity">
    <text evidence="2">Belongs to the Rho GDI family.</text>
</comment>
<dbReference type="GO" id="GO:0005094">
    <property type="term" value="F:Rho GDP-dissociation inhibitor activity"/>
    <property type="evidence" value="ECO:0007669"/>
    <property type="project" value="InterPro"/>
</dbReference>
<evidence type="ECO:0000256" key="2">
    <source>
        <dbReference type="ARBA" id="ARBA00009758"/>
    </source>
</evidence>
<dbReference type="Pfam" id="PF02115">
    <property type="entry name" value="Rho_GDI"/>
    <property type="match status" value="1"/>
</dbReference>
<comment type="subcellular location">
    <subcellularLocation>
        <location evidence="1">Cytoplasm</location>
    </subcellularLocation>
</comment>
<organism evidence="5 6">
    <name type="scientific">Sesamum angolense</name>
    <dbReference type="NCBI Taxonomy" id="2727404"/>
    <lineage>
        <taxon>Eukaryota</taxon>
        <taxon>Viridiplantae</taxon>
        <taxon>Streptophyta</taxon>
        <taxon>Embryophyta</taxon>
        <taxon>Tracheophyta</taxon>
        <taxon>Spermatophyta</taxon>
        <taxon>Magnoliopsida</taxon>
        <taxon>eudicotyledons</taxon>
        <taxon>Gunneridae</taxon>
        <taxon>Pentapetalae</taxon>
        <taxon>asterids</taxon>
        <taxon>lamiids</taxon>
        <taxon>Lamiales</taxon>
        <taxon>Pedaliaceae</taxon>
        <taxon>Sesamum</taxon>
    </lineage>
</organism>
<accession>A0AAE1W508</accession>
<dbReference type="GO" id="GO:0007266">
    <property type="term" value="P:Rho protein signal transduction"/>
    <property type="evidence" value="ECO:0007669"/>
    <property type="project" value="InterPro"/>
</dbReference>
<protein>
    <submittedName>
        <fullName evidence="5">Rho GDP-dissociation inhibitor 1</fullName>
    </submittedName>
</protein>
<evidence type="ECO:0000256" key="4">
    <source>
        <dbReference type="SAM" id="MobiDB-lite"/>
    </source>
</evidence>
<name>A0AAE1W508_9LAMI</name>
<dbReference type="EMBL" id="JACGWL010000015">
    <property type="protein sequence ID" value="KAK4386739.1"/>
    <property type="molecule type" value="Genomic_DNA"/>
</dbReference>
<reference evidence="5" key="2">
    <citation type="journal article" date="2024" name="Plant">
        <title>Genomic evolution and insights into agronomic trait innovations of Sesamum species.</title>
        <authorList>
            <person name="Miao H."/>
            <person name="Wang L."/>
            <person name="Qu L."/>
            <person name="Liu H."/>
            <person name="Sun Y."/>
            <person name="Le M."/>
            <person name="Wang Q."/>
            <person name="Wei S."/>
            <person name="Zheng Y."/>
            <person name="Lin W."/>
            <person name="Duan Y."/>
            <person name="Cao H."/>
            <person name="Xiong S."/>
            <person name="Wang X."/>
            <person name="Wei L."/>
            <person name="Li C."/>
            <person name="Ma Q."/>
            <person name="Ju M."/>
            <person name="Zhao R."/>
            <person name="Li G."/>
            <person name="Mu C."/>
            <person name="Tian Q."/>
            <person name="Mei H."/>
            <person name="Zhang T."/>
            <person name="Gao T."/>
            <person name="Zhang H."/>
        </authorList>
    </citation>
    <scope>NUCLEOTIDE SEQUENCE</scope>
    <source>
        <strain evidence="5">K16</strain>
    </source>
</reference>
<feature type="region of interest" description="Disordered" evidence="4">
    <location>
        <begin position="1"/>
        <end position="68"/>
    </location>
</feature>
<dbReference type="NCBIfam" id="TIGR01615">
    <property type="entry name" value="A_thal_3542"/>
    <property type="match status" value="1"/>
</dbReference>
<dbReference type="InterPro" id="IPR024792">
    <property type="entry name" value="RhoGDI_dom_sf"/>
</dbReference>
<dbReference type="Pfam" id="PF04720">
    <property type="entry name" value="PDDEXK_6"/>
    <property type="match status" value="1"/>
</dbReference>
<evidence type="ECO:0000256" key="3">
    <source>
        <dbReference type="ARBA" id="ARBA00022490"/>
    </source>
</evidence>
<keyword evidence="3" id="KW-0963">Cytoplasm</keyword>
<dbReference type="GO" id="GO:0005829">
    <property type="term" value="C:cytosol"/>
    <property type="evidence" value="ECO:0007669"/>
    <property type="project" value="TreeGrafter"/>
</dbReference>
<comment type="caution">
    <text evidence="5">The sequence shown here is derived from an EMBL/GenBank/DDBJ whole genome shotgun (WGS) entry which is preliminary data.</text>
</comment>
<gene>
    <name evidence="5" type="ORF">Sango_2544500</name>
</gene>
<sequence length="706" mass="78595">MSLAVGVASSSKGMGFDENKAEGSETNKDHESGADNEGSISRKMSEASLYTTEDEDDEDTETKIQLGPQCTLKELSEKDKDDESLRRWKEQLLGSVDVESVGETLDPEVKILDLAIVSPGRDEILLPIPDDGNPQGSWFTLKEGSPYRLKFTFRVSNNIVSGLKYKNTVWKTGLKVDSTKEMIGTFSPQPEAYTHEMPEETTPSGMFARGSYSAKTQEAGRKEPSMSGLGFDSEMAKRVKYSSTLHSLLNNFSPSEEMGQKDESPRTTILSLLLLILMSATALPNCLGCPSDGSHCRNCIVNQMKTGCPGCVPIMQCMARCLWGGSSRSNCIKKCDCNGHRRKRMWIDLIPQERLTCLEEGIAPEEETVDNDTPSNIIYIKLLKEKVQCTWTGFGFDELSRHSSDALESPRTSLAIKGIKIAGRDRSCESSGSEHSADLSDLVNSFFEREIREQRKREDYQVDFGKDENGVDEDDDDEVECNSRDFESRDSLRDLFAFENDAVKRSVHAEVEKAYREIGGGKSSSPDFNRRLMSRLRSAGFDAGLCKSKWEKNGRCPPGNYEYVDVNAGGTRYIIEIHLAGEFTIARPTGGYASLLEDLPQIFVGKPDELKQVVRIMCRAIKRSMKSVGIHVPPWRRLVYMQSKWFGSYKRTTNEIPSWKAPTVGGGAGKKTVGFAAVEGIRFYCREDFAAKNGVRIGNLAKEMLL</sequence>
<feature type="compositionally biased region" description="Acidic residues" evidence="4">
    <location>
        <begin position="470"/>
        <end position="479"/>
    </location>
</feature>
<dbReference type="PANTHER" id="PTHR10980:SF3">
    <property type="entry name" value="LD16419P"/>
    <property type="match status" value="1"/>
</dbReference>
<dbReference type="SUPFAM" id="SSF81296">
    <property type="entry name" value="E set domains"/>
    <property type="match status" value="1"/>
</dbReference>
<dbReference type="InterPro" id="IPR000406">
    <property type="entry name" value="Rho_GDI"/>
</dbReference>
<dbReference type="PANTHER" id="PTHR10980">
    <property type="entry name" value="RHO GDP-DISSOCIATION INHIBITOR"/>
    <property type="match status" value="1"/>
</dbReference>
<dbReference type="Proteomes" id="UP001289374">
    <property type="component" value="Unassembled WGS sequence"/>
</dbReference>
<feature type="region of interest" description="Disordered" evidence="4">
    <location>
        <begin position="458"/>
        <end position="479"/>
    </location>
</feature>
<evidence type="ECO:0000313" key="5">
    <source>
        <dbReference type="EMBL" id="KAK4386739.1"/>
    </source>
</evidence>
<evidence type="ECO:0000256" key="1">
    <source>
        <dbReference type="ARBA" id="ARBA00004496"/>
    </source>
</evidence>
<proteinExistence type="inferred from homology"/>
<feature type="compositionally biased region" description="Basic and acidic residues" evidence="4">
    <location>
        <begin position="458"/>
        <end position="469"/>
    </location>
</feature>
<dbReference type="InterPro" id="IPR014756">
    <property type="entry name" value="Ig_E-set"/>
</dbReference>
<dbReference type="GO" id="GO:0016020">
    <property type="term" value="C:membrane"/>
    <property type="evidence" value="ECO:0007669"/>
    <property type="project" value="TreeGrafter"/>
</dbReference>
<dbReference type="Gene3D" id="2.70.50.30">
    <property type="entry name" value="Coagulation Factor XIII, subunit A, domain 1"/>
    <property type="match status" value="1"/>
</dbReference>
<feature type="compositionally biased region" description="Basic and acidic residues" evidence="4">
    <location>
        <begin position="15"/>
        <end position="33"/>
    </location>
</feature>